<protein>
    <submittedName>
        <fullName evidence="2">Thiol-disulfide oxidoreductase DCC</fullName>
    </submittedName>
</protein>
<evidence type="ECO:0000313" key="2">
    <source>
        <dbReference type="EMBL" id="KNC48867.1"/>
    </source>
</evidence>
<keyword evidence="3" id="KW-1185">Reference proteome</keyword>
<reference evidence="2 3" key="1">
    <citation type="submission" date="2010-05" db="EMBL/GenBank/DDBJ databases">
        <title>The Genome Sequence of Thecamonas trahens ATCC 50062.</title>
        <authorList>
            <consortium name="The Broad Institute Genome Sequencing Platform"/>
            <person name="Russ C."/>
            <person name="Cuomo C."/>
            <person name="Shea T."/>
            <person name="Young S.K."/>
            <person name="Zeng Q."/>
            <person name="Koehrsen M."/>
            <person name="Haas B."/>
            <person name="Borodovsky M."/>
            <person name="Guigo R."/>
            <person name="Alvarado L."/>
            <person name="Berlin A."/>
            <person name="Bochicchio J."/>
            <person name="Borenstein D."/>
            <person name="Chapman S."/>
            <person name="Chen Z."/>
            <person name="Freedman E."/>
            <person name="Gellesch M."/>
            <person name="Goldberg J."/>
            <person name="Griggs A."/>
            <person name="Gujja S."/>
            <person name="Heilman E."/>
            <person name="Heiman D."/>
            <person name="Hepburn T."/>
            <person name="Howarth C."/>
            <person name="Jen D."/>
            <person name="Larson L."/>
            <person name="Mehta T."/>
            <person name="Park D."/>
            <person name="Pearson M."/>
            <person name="Roberts A."/>
            <person name="Saif S."/>
            <person name="Shenoy N."/>
            <person name="Sisk P."/>
            <person name="Stolte C."/>
            <person name="Sykes S."/>
            <person name="Thomson T."/>
            <person name="Walk T."/>
            <person name="White J."/>
            <person name="Yandava C."/>
            <person name="Burger G."/>
            <person name="Gray M.W."/>
            <person name="Holland P.W.H."/>
            <person name="King N."/>
            <person name="Lang F.B.F."/>
            <person name="Roger A.J."/>
            <person name="Ruiz-Trillo I."/>
            <person name="Lander E."/>
            <person name="Nusbaum C."/>
        </authorList>
    </citation>
    <scope>NUCLEOTIDE SEQUENCE [LARGE SCALE GENOMIC DNA]</scope>
    <source>
        <strain evidence="2 3">ATCC 50062</strain>
    </source>
</reference>
<proteinExistence type="predicted"/>
<dbReference type="STRING" id="461836.A0A0L0D913"/>
<sequence length="144" mass="15467">MAAGEHEHVVFFDGECLLCLGSVSWLSEHDPDVLLRFAPMQGVTAHALLPAAVRDDPESFVYLRRGEQLVRSQAALAVVQATGCEPWASMARVAGAVVPQALADAVYGLVARHRLQVFGRVEADKPGTSACPLPSPEQARRLLP</sequence>
<dbReference type="PANTHER" id="PTHR33639:SF2">
    <property type="entry name" value="DUF393 DOMAIN-CONTAINING PROTEIN"/>
    <property type="match status" value="1"/>
</dbReference>
<dbReference type="PANTHER" id="PTHR33639">
    <property type="entry name" value="THIOL-DISULFIDE OXIDOREDUCTASE DCC"/>
    <property type="match status" value="1"/>
</dbReference>
<dbReference type="EMBL" id="GL349452">
    <property type="protein sequence ID" value="KNC48867.1"/>
    <property type="molecule type" value="Genomic_DNA"/>
</dbReference>
<dbReference type="GeneID" id="25564149"/>
<gene>
    <name evidence="2" type="ORF">AMSG_04612</name>
</gene>
<evidence type="ECO:0000256" key="1">
    <source>
        <dbReference type="SAM" id="MobiDB-lite"/>
    </source>
</evidence>
<dbReference type="AlphaFoldDB" id="A0A0L0D913"/>
<dbReference type="InterPro" id="IPR007263">
    <property type="entry name" value="DCC1-like"/>
</dbReference>
<organism evidence="2 3">
    <name type="scientific">Thecamonas trahens ATCC 50062</name>
    <dbReference type="NCBI Taxonomy" id="461836"/>
    <lineage>
        <taxon>Eukaryota</taxon>
        <taxon>Apusozoa</taxon>
        <taxon>Apusomonadida</taxon>
        <taxon>Apusomonadidae</taxon>
        <taxon>Thecamonas</taxon>
    </lineage>
</organism>
<dbReference type="Pfam" id="PF04134">
    <property type="entry name" value="DCC1-like"/>
    <property type="match status" value="1"/>
</dbReference>
<dbReference type="Proteomes" id="UP000054408">
    <property type="component" value="Unassembled WGS sequence"/>
</dbReference>
<dbReference type="GO" id="GO:0015035">
    <property type="term" value="F:protein-disulfide reductase activity"/>
    <property type="evidence" value="ECO:0007669"/>
    <property type="project" value="InterPro"/>
</dbReference>
<evidence type="ECO:0000313" key="3">
    <source>
        <dbReference type="Proteomes" id="UP000054408"/>
    </source>
</evidence>
<name>A0A0L0D913_THETB</name>
<dbReference type="RefSeq" id="XP_013758287.1">
    <property type="nucleotide sequence ID" value="XM_013902833.1"/>
</dbReference>
<dbReference type="InterPro" id="IPR052927">
    <property type="entry name" value="DCC_oxidoreductase"/>
</dbReference>
<accession>A0A0L0D913</accession>
<feature type="region of interest" description="Disordered" evidence="1">
    <location>
        <begin position="124"/>
        <end position="144"/>
    </location>
</feature>